<organism evidence="2 3">
    <name type="scientific">Paxillus rubicundulus Ve08.2h10</name>
    <dbReference type="NCBI Taxonomy" id="930991"/>
    <lineage>
        <taxon>Eukaryota</taxon>
        <taxon>Fungi</taxon>
        <taxon>Dikarya</taxon>
        <taxon>Basidiomycota</taxon>
        <taxon>Agaricomycotina</taxon>
        <taxon>Agaricomycetes</taxon>
        <taxon>Agaricomycetidae</taxon>
        <taxon>Boletales</taxon>
        <taxon>Paxilineae</taxon>
        <taxon>Paxillaceae</taxon>
        <taxon>Paxillus</taxon>
    </lineage>
</organism>
<gene>
    <name evidence="2" type="ORF">PAXRUDRAFT_148818</name>
</gene>
<protein>
    <submittedName>
        <fullName evidence="2">Uncharacterized protein</fullName>
    </submittedName>
</protein>
<reference evidence="2 3" key="1">
    <citation type="submission" date="2014-04" db="EMBL/GenBank/DDBJ databases">
        <authorList>
            <consortium name="DOE Joint Genome Institute"/>
            <person name="Kuo A."/>
            <person name="Kohler A."/>
            <person name="Jargeat P."/>
            <person name="Nagy L.G."/>
            <person name="Floudas D."/>
            <person name="Copeland A."/>
            <person name="Barry K.W."/>
            <person name="Cichocki N."/>
            <person name="Veneault-Fourrey C."/>
            <person name="LaButti K."/>
            <person name="Lindquist E.A."/>
            <person name="Lipzen A."/>
            <person name="Lundell T."/>
            <person name="Morin E."/>
            <person name="Murat C."/>
            <person name="Sun H."/>
            <person name="Tunlid A."/>
            <person name="Henrissat B."/>
            <person name="Grigoriev I.V."/>
            <person name="Hibbett D.S."/>
            <person name="Martin F."/>
            <person name="Nordberg H.P."/>
            <person name="Cantor M.N."/>
            <person name="Hua S.X."/>
        </authorList>
    </citation>
    <scope>NUCLEOTIDE SEQUENCE [LARGE SCALE GENOMIC DNA]</scope>
    <source>
        <strain evidence="2 3">Ve08.2h10</strain>
    </source>
</reference>
<name>A0A0D0E3R1_9AGAM</name>
<feature type="region of interest" description="Disordered" evidence="1">
    <location>
        <begin position="1"/>
        <end position="34"/>
    </location>
</feature>
<dbReference type="InParanoid" id="A0A0D0E3R1"/>
<keyword evidence="3" id="KW-1185">Reference proteome</keyword>
<proteinExistence type="predicted"/>
<dbReference type="EMBL" id="KN825353">
    <property type="protein sequence ID" value="KIK91745.1"/>
    <property type="molecule type" value="Genomic_DNA"/>
</dbReference>
<evidence type="ECO:0000256" key="1">
    <source>
        <dbReference type="SAM" id="MobiDB-lite"/>
    </source>
</evidence>
<evidence type="ECO:0000313" key="2">
    <source>
        <dbReference type="EMBL" id="KIK91745.1"/>
    </source>
</evidence>
<accession>A0A0D0E3R1</accession>
<dbReference type="HOGENOM" id="CLU_2850359_0_0_1"/>
<dbReference type="Proteomes" id="UP000054538">
    <property type="component" value="Unassembled WGS sequence"/>
</dbReference>
<dbReference type="AlphaFoldDB" id="A0A0D0E3R1"/>
<sequence length="64" mass="6910">MDDLIEVKGAIEGSDAGTGNHGAPEPSQLTAKDTDTELPYASQIPLCTCHAEHEDGMVDLWWQL</sequence>
<reference evidence="3" key="2">
    <citation type="submission" date="2015-01" db="EMBL/GenBank/DDBJ databases">
        <title>Evolutionary Origins and Diversification of the Mycorrhizal Mutualists.</title>
        <authorList>
            <consortium name="DOE Joint Genome Institute"/>
            <consortium name="Mycorrhizal Genomics Consortium"/>
            <person name="Kohler A."/>
            <person name="Kuo A."/>
            <person name="Nagy L.G."/>
            <person name="Floudas D."/>
            <person name="Copeland A."/>
            <person name="Barry K.W."/>
            <person name="Cichocki N."/>
            <person name="Veneault-Fourrey C."/>
            <person name="LaButti K."/>
            <person name="Lindquist E.A."/>
            <person name="Lipzen A."/>
            <person name="Lundell T."/>
            <person name="Morin E."/>
            <person name="Murat C."/>
            <person name="Riley R."/>
            <person name="Ohm R."/>
            <person name="Sun H."/>
            <person name="Tunlid A."/>
            <person name="Henrissat B."/>
            <person name="Grigoriev I.V."/>
            <person name="Hibbett D.S."/>
            <person name="Martin F."/>
        </authorList>
    </citation>
    <scope>NUCLEOTIDE SEQUENCE [LARGE SCALE GENOMIC DNA]</scope>
    <source>
        <strain evidence="3">Ve08.2h10</strain>
    </source>
</reference>
<evidence type="ECO:0000313" key="3">
    <source>
        <dbReference type="Proteomes" id="UP000054538"/>
    </source>
</evidence>